<evidence type="ECO:0000256" key="3">
    <source>
        <dbReference type="ARBA" id="ARBA00022692"/>
    </source>
</evidence>
<dbReference type="KEGG" id="bspl:114857264"/>
<dbReference type="GO" id="GO:0005886">
    <property type="term" value="C:plasma membrane"/>
    <property type="evidence" value="ECO:0007669"/>
    <property type="project" value="TreeGrafter"/>
</dbReference>
<feature type="transmembrane region" description="Helical" evidence="6">
    <location>
        <begin position="710"/>
        <end position="731"/>
    </location>
</feature>
<dbReference type="GeneID" id="114857264"/>
<evidence type="ECO:0000256" key="4">
    <source>
        <dbReference type="ARBA" id="ARBA00022989"/>
    </source>
</evidence>
<comment type="subcellular location">
    <subcellularLocation>
        <location evidence="1 6">Membrane</location>
        <topology evidence="1 6">Multi-pass membrane protein</topology>
    </subcellularLocation>
</comment>
<dbReference type="InterPro" id="IPR007632">
    <property type="entry name" value="Anoctamin"/>
</dbReference>
<evidence type="ECO:0000313" key="10">
    <source>
        <dbReference type="RefSeq" id="XP_029009432.2"/>
    </source>
</evidence>
<evidence type="ECO:0000256" key="1">
    <source>
        <dbReference type="ARBA" id="ARBA00004141"/>
    </source>
</evidence>
<dbReference type="GO" id="GO:0005254">
    <property type="term" value="F:chloride channel activity"/>
    <property type="evidence" value="ECO:0007669"/>
    <property type="project" value="TreeGrafter"/>
</dbReference>
<feature type="transmembrane region" description="Helical" evidence="6">
    <location>
        <begin position="664"/>
        <end position="690"/>
    </location>
</feature>
<feature type="domain" description="Anoctamin transmembrane" evidence="8">
    <location>
        <begin position="302"/>
        <end position="744"/>
    </location>
</feature>
<keyword evidence="5 6" id="KW-0472">Membrane</keyword>
<feature type="region of interest" description="Disordered" evidence="7">
    <location>
        <begin position="65"/>
        <end position="109"/>
    </location>
</feature>
<keyword evidence="4 6" id="KW-1133">Transmembrane helix</keyword>
<evidence type="ECO:0000256" key="6">
    <source>
        <dbReference type="RuleBase" id="RU280814"/>
    </source>
</evidence>
<feature type="compositionally biased region" description="Basic and acidic residues" evidence="7">
    <location>
        <begin position="89"/>
        <end position="99"/>
    </location>
</feature>
<evidence type="ECO:0000313" key="9">
    <source>
        <dbReference type="Proteomes" id="UP000515150"/>
    </source>
</evidence>
<name>A0A6P7MRB6_BETSP</name>
<gene>
    <name evidence="10" type="primary">ano10b</name>
</gene>
<dbReference type="AlphaFoldDB" id="A0A6P7MRB6"/>
<dbReference type="RefSeq" id="XP_029009432.2">
    <property type="nucleotide sequence ID" value="XM_029153599.3"/>
</dbReference>
<comment type="caution">
    <text evidence="6">Lacks conserved residue(s) required for the propagation of feature annotation.</text>
</comment>
<organism evidence="9 10">
    <name type="scientific">Betta splendens</name>
    <name type="common">Siamese fighting fish</name>
    <dbReference type="NCBI Taxonomy" id="158456"/>
    <lineage>
        <taxon>Eukaryota</taxon>
        <taxon>Metazoa</taxon>
        <taxon>Chordata</taxon>
        <taxon>Craniata</taxon>
        <taxon>Vertebrata</taxon>
        <taxon>Euteleostomi</taxon>
        <taxon>Actinopterygii</taxon>
        <taxon>Neopterygii</taxon>
        <taxon>Teleostei</taxon>
        <taxon>Neoteleostei</taxon>
        <taxon>Acanthomorphata</taxon>
        <taxon>Anabantaria</taxon>
        <taxon>Anabantiformes</taxon>
        <taxon>Anabantoidei</taxon>
        <taxon>Osphronemidae</taxon>
        <taxon>Betta</taxon>
    </lineage>
</organism>
<evidence type="ECO:0000259" key="8">
    <source>
        <dbReference type="Pfam" id="PF04547"/>
    </source>
</evidence>
<keyword evidence="9" id="KW-1185">Reference proteome</keyword>
<evidence type="ECO:0000256" key="2">
    <source>
        <dbReference type="ARBA" id="ARBA00009671"/>
    </source>
</evidence>
<dbReference type="Proteomes" id="UP000515150">
    <property type="component" value="Chromosome 6"/>
</dbReference>
<dbReference type="CTD" id="565195"/>
<evidence type="ECO:0000256" key="5">
    <source>
        <dbReference type="ARBA" id="ARBA00023136"/>
    </source>
</evidence>
<proteinExistence type="inferred from homology"/>
<feature type="transmembrane region" description="Helical" evidence="6">
    <location>
        <begin position="479"/>
        <end position="501"/>
    </location>
</feature>
<protein>
    <recommendedName>
        <fullName evidence="6">Anoctamin</fullName>
    </recommendedName>
</protein>
<dbReference type="OrthoDB" id="296386at2759"/>
<accession>A0A6P7MRB6</accession>
<dbReference type="PANTHER" id="PTHR12308:SF36">
    <property type="entry name" value="ANOCTAMIN"/>
    <property type="match status" value="1"/>
</dbReference>
<feature type="transmembrane region" description="Helical" evidence="6">
    <location>
        <begin position="620"/>
        <end position="643"/>
    </location>
</feature>
<sequence>MSKTKQASTPYTVSGKFLRIPAPKTLTPKYNTQKLGERTHTEAGTAVGRGDQILFINSLPGLTMSKAGGDEGEGAAGGSSISSTAKDQQPADKDVEGKLPGKQSTSAVGPGWTKVTCPCCVSEQVEPLVLVKLGAKVRPETKRWLIKLIGTPHSDGGAALLAHPGEDTAGDIIVVSAPRCTLLQGTEELGLCKLYSDGDMAAFSHNDKDNFKDSDNMEAFLTLAERQYIVKYGLENMRTQREVKVPGLPDSFLLKSRDNVWRKLGSAGVIADMTPLHSRAKLKALGKAWYSGSQLSQPLDSVNEYFGSPVGFYFSFLDFYTWSLLPPAILGLSLTFYSGEAQKEMESVSGSRVDEETQTVLSGHVIQAVFSMIWSTVVMELWKRRSATLSYRWGTLNLSERFAEPRPGFHGQLGLNPVTGRKEPLFPGWQRDLRMALVSVPVVGLFLGLVVLGMICFYWGEAHIKQLHKDWNSLVSQTLLYLPSVVHIVYTNMLATVYRTVAQSLTEYENHREESAFENHLTAKVLVFTFFNNFAVLFHIAFFKQDVPLLRKRLASLLIVSQVVNQVTEVVVPFLVDRYISTPLRAETEDDPQEDKFRNQCSLPAFPGLFAEYIELLVQFGYLSLFSCVYPLTAVLLLINNVTEIRTDAYKMCKLFRKPFAPPVADLGVWQTAFEVLSFVSVVSNCWLLLLSPQLQALYQDTSLSSVNIFLVAVIVEHILILVKVTLAFLIPDEPEWIWQKRARIEYKSMQALKQQTLQS</sequence>
<dbReference type="PANTHER" id="PTHR12308">
    <property type="entry name" value="ANOCTAMIN"/>
    <property type="match status" value="1"/>
</dbReference>
<feature type="transmembrane region" description="Helical" evidence="6">
    <location>
        <begin position="435"/>
        <end position="459"/>
    </location>
</feature>
<dbReference type="InterPro" id="IPR049452">
    <property type="entry name" value="Anoctamin_TM"/>
</dbReference>
<feature type="region of interest" description="Disordered" evidence="7">
    <location>
        <begin position="23"/>
        <end position="47"/>
    </location>
</feature>
<keyword evidence="3 6" id="KW-0812">Transmembrane</keyword>
<evidence type="ECO:0000256" key="7">
    <source>
        <dbReference type="SAM" id="MobiDB-lite"/>
    </source>
</evidence>
<feature type="transmembrane region" description="Helical" evidence="6">
    <location>
        <begin position="521"/>
        <end position="542"/>
    </location>
</feature>
<dbReference type="Pfam" id="PF04547">
    <property type="entry name" value="Anoctamin"/>
    <property type="match status" value="1"/>
</dbReference>
<dbReference type="InParanoid" id="A0A6P7MRB6"/>
<comment type="similarity">
    <text evidence="2 6">Belongs to the anoctamin family.</text>
</comment>
<reference evidence="10" key="1">
    <citation type="submission" date="2025-08" db="UniProtKB">
        <authorList>
            <consortium name="RefSeq"/>
        </authorList>
    </citation>
    <scope>IDENTIFICATION</scope>
</reference>